<dbReference type="AlphaFoldDB" id="A0A8K0ELU7"/>
<gene>
    <name evidence="2" type="primary">HEBP2</name>
    <name evidence="2" type="ORF">BLAG_LOCUS16381</name>
</gene>
<dbReference type="FunFam" id="3.20.80.10:FF:000002">
    <property type="entry name" value="Heme-binding protein 2"/>
    <property type="match status" value="1"/>
</dbReference>
<dbReference type="EMBL" id="OV696688">
    <property type="protein sequence ID" value="CAH1258981.1"/>
    <property type="molecule type" value="Genomic_DNA"/>
</dbReference>
<dbReference type="PANTHER" id="PTHR11220">
    <property type="entry name" value="HEME-BINDING PROTEIN-RELATED"/>
    <property type="match status" value="1"/>
</dbReference>
<dbReference type="InterPro" id="IPR006917">
    <property type="entry name" value="SOUL_heme-bd"/>
</dbReference>
<comment type="similarity">
    <text evidence="1">Belongs to the HEBP family.</text>
</comment>
<name>A0A8K0ELU7_BRALA</name>
<dbReference type="OrthoDB" id="6424451at2759"/>
<evidence type="ECO:0000256" key="1">
    <source>
        <dbReference type="ARBA" id="ARBA00009817"/>
    </source>
</evidence>
<evidence type="ECO:0000313" key="2">
    <source>
        <dbReference type="EMBL" id="CAH1258981.1"/>
    </source>
</evidence>
<reference evidence="2" key="1">
    <citation type="submission" date="2022-01" db="EMBL/GenBank/DDBJ databases">
        <authorList>
            <person name="Braso-Vives M."/>
        </authorList>
    </citation>
    <scope>NUCLEOTIDE SEQUENCE</scope>
</reference>
<dbReference type="Pfam" id="PF04832">
    <property type="entry name" value="SOUL"/>
    <property type="match status" value="1"/>
</dbReference>
<keyword evidence="3" id="KW-1185">Reference proteome</keyword>
<dbReference type="Proteomes" id="UP000838412">
    <property type="component" value="Chromosome 3"/>
</dbReference>
<organism evidence="2 3">
    <name type="scientific">Branchiostoma lanceolatum</name>
    <name type="common">Common lancelet</name>
    <name type="synonym">Amphioxus lanceolatum</name>
    <dbReference type="NCBI Taxonomy" id="7740"/>
    <lineage>
        <taxon>Eukaryota</taxon>
        <taxon>Metazoa</taxon>
        <taxon>Chordata</taxon>
        <taxon>Cephalochordata</taxon>
        <taxon>Leptocardii</taxon>
        <taxon>Amphioxiformes</taxon>
        <taxon>Branchiostomatidae</taxon>
        <taxon>Branchiostoma</taxon>
    </lineage>
</organism>
<dbReference type="Gene3D" id="3.20.80.10">
    <property type="entry name" value="Regulatory factor, effector binding domain"/>
    <property type="match status" value="1"/>
</dbReference>
<evidence type="ECO:0000313" key="3">
    <source>
        <dbReference type="Proteomes" id="UP000838412"/>
    </source>
</evidence>
<sequence>MRPDSGYVGSVRIRGHFVQYTWGSLFKTDGRRSSFNKSQKQPTETVIMMRYYLLALGCVVLSQAVVGSRPDFCNLECPEFDSVRTTDDYEVRRYRDTKWVSTKVSSVNFGLASSSAFQKLFAYIRGENEAGVDIDMTQPVLVKIPEETTWWLWKEYTVSFMLPQEHWSNPPRPTNTDVYVEVMPQMTAYVKSYGGWADGWSTDSHRQEVEQKLTEEGRTFEDNFYFSAAYNGPYVMTNRRNEVWVLRN</sequence>
<accession>A0A8K0ELU7</accession>
<dbReference type="GO" id="GO:0020037">
    <property type="term" value="F:heme binding"/>
    <property type="evidence" value="ECO:0007669"/>
    <property type="project" value="TreeGrafter"/>
</dbReference>
<dbReference type="SUPFAM" id="SSF55136">
    <property type="entry name" value="Probable bacterial effector-binding domain"/>
    <property type="match status" value="1"/>
</dbReference>
<dbReference type="InterPro" id="IPR011256">
    <property type="entry name" value="Reg_factor_effector_dom_sf"/>
</dbReference>
<proteinExistence type="inferred from homology"/>
<protein>
    <submittedName>
        <fullName evidence="2">HEBP2 protein</fullName>
    </submittedName>
</protein>
<dbReference type="PANTHER" id="PTHR11220:SF1">
    <property type="entry name" value="HEME-BINDING PROTEIN 2"/>
    <property type="match status" value="1"/>
</dbReference>